<dbReference type="InterPro" id="IPR014743">
    <property type="entry name" value="Cl-channel_core"/>
</dbReference>
<dbReference type="SUPFAM" id="SSF54631">
    <property type="entry name" value="CBS-domain pair"/>
    <property type="match status" value="1"/>
</dbReference>
<sequence length="629" mass="65670">MPPEPPSPGPSFPLISRFLNHLAGRWATPGSGRVAVCSPLVGLVSGLGAVAFLVLLEWMLRDVLGDVMGLRPPPTGEGEPSPVSYPGAWWLVLLIPAVGGLISGLLVFTWAPEAEGHGTDALIRAFHRGGGQIRARVPLIKGVASIVTIGTGGSAGSEGPIAQIGAGFGSFLARALRLTPDERRLLMLAGAAGGIGAIFRAPLGGALFVCEVLYMTAAMESAALLPCLSSAIVAYSTFALFITPRPIFIVPPLEFHGLLELPIFAMLAVACAGLGWLYVRVFYGLRDKVFRPMPLPRQLKPAVGGLMLGAMAVAFPQLMTGGYGWVQWGAIGMPPSLALPGASVFSPEMGVSLLLSLALLKTIATGLTISSGGSGGVFGPSIFIGGMLGGAIGQLLNAALPGQDLNHAAFALVGMGGFFAGVSKSPLASIVMVCEMSGSYSLLVPLMLVCGLNVGLSRRWTIYEEQVASPVDSPAHQGDFVVDVLERIRVGQVRVRTKGLEVVPEATPFPQVVRRVAGSTETLFPVVDDSGRLTGIFGLRDIRLALLGTDGLGELVIADDLAHRPPLTVTIEDDLHTALKRMTELNVDELPVVAAEGSTQLIGLLSRRDLVKAYTSQIEALRSPDPAAS</sequence>
<dbReference type="InterPro" id="IPR000644">
    <property type="entry name" value="CBS_dom"/>
</dbReference>
<evidence type="ECO:0000313" key="14">
    <source>
        <dbReference type="Proteomes" id="UP000317835"/>
    </source>
</evidence>
<dbReference type="SMART" id="SM00116">
    <property type="entry name" value="CBS"/>
    <property type="match status" value="2"/>
</dbReference>
<evidence type="ECO:0000256" key="7">
    <source>
        <dbReference type="ARBA" id="ARBA00023173"/>
    </source>
</evidence>
<dbReference type="PANTHER" id="PTHR43427">
    <property type="entry name" value="CHLORIDE CHANNEL PROTEIN CLC-E"/>
    <property type="match status" value="1"/>
</dbReference>
<dbReference type="Gene3D" id="1.10.3080.10">
    <property type="entry name" value="Clc chloride channel"/>
    <property type="match status" value="1"/>
</dbReference>
<feature type="transmembrane region" description="Helical" evidence="11">
    <location>
        <begin position="438"/>
        <end position="456"/>
    </location>
</feature>
<protein>
    <submittedName>
        <fullName evidence="13">H(+)/Cl(-) exchange transporter ClcA</fullName>
    </submittedName>
</protein>
<dbReference type="Pfam" id="PF00654">
    <property type="entry name" value="Voltage_CLC"/>
    <property type="match status" value="1"/>
</dbReference>
<feature type="transmembrane region" description="Helical" evidence="11">
    <location>
        <begin position="88"/>
        <end position="111"/>
    </location>
</feature>
<keyword evidence="4 11" id="KW-1133">Transmembrane helix</keyword>
<proteinExistence type="predicted"/>
<keyword evidence="8" id="KW-0868">Chloride</keyword>
<dbReference type="InterPro" id="IPR050368">
    <property type="entry name" value="ClC-type_chloride_channel"/>
</dbReference>
<evidence type="ECO:0000259" key="12">
    <source>
        <dbReference type="PROSITE" id="PS51371"/>
    </source>
</evidence>
<evidence type="ECO:0000313" key="13">
    <source>
        <dbReference type="EMBL" id="QDV35757.1"/>
    </source>
</evidence>
<dbReference type="Proteomes" id="UP000317835">
    <property type="component" value="Chromosome"/>
</dbReference>
<evidence type="ECO:0000256" key="9">
    <source>
        <dbReference type="ARBA" id="ARBA00023303"/>
    </source>
</evidence>
<dbReference type="GO" id="GO:0005254">
    <property type="term" value="F:chloride channel activity"/>
    <property type="evidence" value="ECO:0007669"/>
    <property type="project" value="UniProtKB-KW"/>
</dbReference>
<organism evidence="13 14">
    <name type="scientific">Tautonia plasticadhaerens</name>
    <dbReference type="NCBI Taxonomy" id="2527974"/>
    <lineage>
        <taxon>Bacteria</taxon>
        <taxon>Pseudomonadati</taxon>
        <taxon>Planctomycetota</taxon>
        <taxon>Planctomycetia</taxon>
        <taxon>Isosphaerales</taxon>
        <taxon>Isosphaeraceae</taxon>
        <taxon>Tautonia</taxon>
    </lineage>
</organism>
<feature type="transmembrane region" description="Helical" evidence="11">
    <location>
        <begin position="408"/>
        <end position="432"/>
    </location>
</feature>
<keyword evidence="3 11" id="KW-0812">Transmembrane</keyword>
<dbReference type="InterPro" id="IPR046342">
    <property type="entry name" value="CBS_dom_sf"/>
</dbReference>
<keyword evidence="5" id="KW-0406">Ion transport</keyword>
<evidence type="ECO:0000256" key="1">
    <source>
        <dbReference type="ARBA" id="ARBA00004141"/>
    </source>
</evidence>
<evidence type="ECO:0000256" key="8">
    <source>
        <dbReference type="ARBA" id="ARBA00023214"/>
    </source>
</evidence>
<keyword evidence="6 11" id="KW-0472">Membrane</keyword>
<feature type="transmembrane region" description="Helical" evidence="11">
    <location>
        <begin position="302"/>
        <end position="319"/>
    </location>
</feature>
<keyword evidence="14" id="KW-1185">Reference proteome</keyword>
<evidence type="ECO:0000256" key="4">
    <source>
        <dbReference type="ARBA" id="ARBA00022989"/>
    </source>
</evidence>
<dbReference type="InterPro" id="IPR001807">
    <property type="entry name" value="ClC"/>
</dbReference>
<dbReference type="PANTHER" id="PTHR43427:SF6">
    <property type="entry name" value="CHLORIDE CHANNEL PROTEIN CLC-E"/>
    <property type="match status" value="1"/>
</dbReference>
<reference evidence="13 14" key="1">
    <citation type="submission" date="2019-02" db="EMBL/GenBank/DDBJ databases">
        <title>Deep-cultivation of Planctomycetes and their phenomic and genomic characterization uncovers novel biology.</title>
        <authorList>
            <person name="Wiegand S."/>
            <person name="Jogler M."/>
            <person name="Boedeker C."/>
            <person name="Pinto D."/>
            <person name="Vollmers J."/>
            <person name="Rivas-Marin E."/>
            <person name="Kohn T."/>
            <person name="Peeters S.H."/>
            <person name="Heuer A."/>
            <person name="Rast P."/>
            <person name="Oberbeckmann S."/>
            <person name="Bunk B."/>
            <person name="Jeske O."/>
            <person name="Meyerdierks A."/>
            <person name="Storesund J.E."/>
            <person name="Kallscheuer N."/>
            <person name="Luecker S."/>
            <person name="Lage O.M."/>
            <person name="Pohl T."/>
            <person name="Merkel B.J."/>
            <person name="Hornburger P."/>
            <person name="Mueller R.-W."/>
            <person name="Bruemmer F."/>
            <person name="Labrenz M."/>
            <person name="Spormann A.M."/>
            <person name="Op den Camp H."/>
            <person name="Overmann J."/>
            <person name="Amann R."/>
            <person name="Jetten M.S.M."/>
            <person name="Mascher T."/>
            <person name="Medema M.H."/>
            <person name="Devos D.P."/>
            <person name="Kaster A.-K."/>
            <person name="Ovreas L."/>
            <person name="Rohde M."/>
            <person name="Galperin M.Y."/>
            <person name="Jogler C."/>
        </authorList>
    </citation>
    <scope>NUCLEOTIDE SEQUENCE [LARGE SCALE GENOMIC DNA]</scope>
    <source>
        <strain evidence="13 14">ElP</strain>
    </source>
</reference>
<evidence type="ECO:0000256" key="6">
    <source>
        <dbReference type="ARBA" id="ARBA00023136"/>
    </source>
</evidence>
<evidence type="ECO:0000256" key="10">
    <source>
        <dbReference type="PROSITE-ProRule" id="PRU00703"/>
    </source>
</evidence>
<dbReference type="SUPFAM" id="SSF81340">
    <property type="entry name" value="Clc chloride channel"/>
    <property type="match status" value="1"/>
</dbReference>
<feature type="transmembrane region" description="Helical" evidence="11">
    <location>
        <begin position="40"/>
        <end position="60"/>
    </location>
</feature>
<feature type="transmembrane region" description="Helical" evidence="11">
    <location>
        <begin position="222"/>
        <end position="243"/>
    </location>
</feature>
<dbReference type="PROSITE" id="PS51371">
    <property type="entry name" value="CBS"/>
    <property type="match status" value="2"/>
</dbReference>
<keyword evidence="9" id="KW-0407">Ion channel</keyword>
<dbReference type="RefSeq" id="WP_145271543.1">
    <property type="nucleotide sequence ID" value="NZ_CP036426.1"/>
</dbReference>
<dbReference type="Gene3D" id="3.10.580.10">
    <property type="entry name" value="CBS-domain"/>
    <property type="match status" value="1"/>
</dbReference>
<name>A0A518H4M5_9BACT</name>
<keyword evidence="10" id="KW-0129">CBS domain</keyword>
<dbReference type="OrthoDB" id="9812438at2"/>
<feature type="domain" description="CBS" evidence="12">
    <location>
        <begin position="496"/>
        <end position="555"/>
    </location>
</feature>
<dbReference type="KEGG" id="tpla:ElP_36630"/>
<keyword evidence="7" id="KW-0869">Chloride channel</keyword>
<evidence type="ECO:0000256" key="2">
    <source>
        <dbReference type="ARBA" id="ARBA00022448"/>
    </source>
</evidence>
<feature type="transmembrane region" description="Helical" evidence="11">
    <location>
        <begin position="263"/>
        <end position="281"/>
    </location>
</feature>
<feature type="transmembrane region" description="Helical" evidence="11">
    <location>
        <begin position="185"/>
        <end position="210"/>
    </location>
</feature>
<keyword evidence="2" id="KW-0813">Transport</keyword>
<feature type="domain" description="CBS" evidence="12">
    <location>
        <begin position="562"/>
        <end position="621"/>
    </location>
</feature>
<gene>
    <name evidence="13" type="primary">clcA</name>
    <name evidence="13" type="ORF">ElP_36630</name>
</gene>
<feature type="transmembrane region" description="Helical" evidence="11">
    <location>
        <begin position="377"/>
        <end position="396"/>
    </location>
</feature>
<dbReference type="EMBL" id="CP036426">
    <property type="protein sequence ID" value="QDV35757.1"/>
    <property type="molecule type" value="Genomic_DNA"/>
</dbReference>
<dbReference type="Pfam" id="PF00571">
    <property type="entry name" value="CBS"/>
    <property type="match status" value="2"/>
</dbReference>
<evidence type="ECO:0000256" key="3">
    <source>
        <dbReference type="ARBA" id="ARBA00022692"/>
    </source>
</evidence>
<accession>A0A518H4M5</accession>
<dbReference type="AlphaFoldDB" id="A0A518H4M5"/>
<comment type="subcellular location">
    <subcellularLocation>
        <location evidence="1">Membrane</location>
        <topology evidence="1">Multi-pass membrane protein</topology>
    </subcellularLocation>
</comment>
<evidence type="ECO:0000256" key="11">
    <source>
        <dbReference type="SAM" id="Phobius"/>
    </source>
</evidence>
<evidence type="ECO:0000256" key="5">
    <source>
        <dbReference type="ARBA" id="ARBA00023065"/>
    </source>
</evidence>
<dbReference type="CDD" id="cd00400">
    <property type="entry name" value="Voltage_gated_ClC"/>
    <property type="match status" value="1"/>
</dbReference>
<dbReference type="GO" id="GO:0034707">
    <property type="term" value="C:chloride channel complex"/>
    <property type="evidence" value="ECO:0007669"/>
    <property type="project" value="UniProtKB-KW"/>
</dbReference>